<dbReference type="InterPro" id="IPR027417">
    <property type="entry name" value="P-loop_NTPase"/>
</dbReference>
<keyword evidence="3" id="KW-0808">Transferase</keyword>
<feature type="region of interest" description="Disordered" evidence="7">
    <location>
        <begin position="357"/>
        <end position="381"/>
    </location>
</feature>
<dbReference type="GO" id="GO:0006230">
    <property type="term" value="P:TMP biosynthetic process"/>
    <property type="evidence" value="ECO:0007669"/>
    <property type="project" value="InterPro"/>
</dbReference>
<evidence type="ECO:0000256" key="2">
    <source>
        <dbReference type="ARBA" id="ARBA00022634"/>
    </source>
</evidence>
<dbReference type="Proteomes" id="UP000326033">
    <property type="component" value="Segment"/>
</dbReference>
<dbReference type="RefSeq" id="YP_010794933.1">
    <property type="nucleotide sequence ID" value="NC_075563.1"/>
</dbReference>
<dbReference type="GeneID" id="80531947"/>
<evidence type="ECO:0000256" key="5">
    <source>
        <dbReference type="ARBA" id="ARBA00022777"/>
    </source>
</evidence>
<dbReference type="Gene3D" id="3.40.50.300">
    <property type="entry name" value="P-loop containing nucleotide triphosphate hydrolases"/>
    <property type="match status" value="1"/>
</dbReference>
<evidence type="ECO:0000256" key="7">
    <source>
        <dbReference type="SAM" id="MobiDB-lite"/>
    </source>
</evidence>
<dbReference type="EMBL" id="MH036943">
    <property type="protein sequence ID" value="AVT50757.1"/>
    <property type="molecule type" value="Genomic_DNA"/>
</dbReference>
<keyword evidence="1" id="KW-0244">Early protein</keyword>
<dbReference type="Pfam" id="PF00693">
    <property type="entry name" value="Herpes_TK"/>
    <property type="match status" value="1"/>
</dbReference>
<evidence type="ECO:0000256" key="1">
    <source>
        <dbReference type="ARBA" id="ARBA00022518"/>
    </source>
</evidence>
<dbReference type="SUPFAM" id="SSF52540">
    <property type="entry name" value="P-loop containing nucleoside triphosphate hydrolases"/>
    <property type="match status" value="1"/>
</dbReference>
<evidence type="ECO:0000256" key="4">
    <source>
        <dbReference type="ARBA" id="ARBA00022741"/>
    </source>
</evidence>
<protein>
    <submittedName>
        <fullName evidence="8">Thymidine kinase</fullName>
    </submittedName>
</protein>
<evidence type="ECO:0000313" key="8">
    <source>
        <dbReference type="EMBL" id="AVT50757.1"/>
    </source>
</evidence>
<dbReference type="KEGG" id="vg:80531947"/>
<keyword evidence="6" id="KW-0067">ATP-binding</keyword>
<organism evidence="8 9">
    <name type="scientific">Cervid alphaherpesvirus 2</name>
    <dbReference type="NCBI Taxonomy" id="365327"/>
    <lineage>
        <taxon>Viruses</taxon>
        <taxon>Duplodnaviria</taxon>
        <taxon>Heunggongvirae</taxon>
        <taxon>Peploviricota</taxon>
        <taxon>Herviviricetes</taxon>
        <taxon>Herpesvirales</taxon>
        <taxon>Orthoherpesviridae</taxon>
        <taxon>Alphaherpesvirinae</taxon>
        <taxon>Varicellovirus</taxon>
        <taxon>Varicellovirus cervidalpha2</taxon>
    </lineage>
</organism>
<dbReference type="InterPro" id="IPR001889">
    <property type="entry name" value="Herpes_TK"/>
</dbReference>
<evidence type="ECO:0000313" key="9">
    <source>
        <dbReference type="Proteomes" id="UP000326033"/>
    </source>
</evidence>
<sequence>MARPPARRPPLAPRPPPPCVVRVYLDGAHGLGKTTTGRALAAASSSPAAGGPVLFFPEPMAYWRAAFATDALSGILAASARAAAGGEGAADAAGLVAYYQARFAAPYLILHSRVAALLGGPAGAGAPPLTLVFDRHPLAACLCYPFARYCLGELRAEDLLALAAAAPAEAPGANLVVCTLPLAEQRRRLAARARPEDRADAGFLAAVRSAYALLANTCAFLKAGGAWREGWAALPWADAAARAALADPARPPPAARAAPALRDTLFAALKCRELCPGGGAALPPAMHAWALDALAERLAALEVFALDVSAPPDACAAAVLALRPAMRAARARGPAAAAALAALARQFGAAMAEGGEGASASASAGATAGAAPSARGRPGRL</sequence>
<gene>
    <name evidence="8" type="primary">UL23</name>
</gene>
<keyword evidence="4" id="KW-0547">Nucleotide-binding</keyword>
<keyword evidence="2" id="KW-0237">DNA synthesis</keyword>
<evidence type="ECO:0000256" key="3">
    <source>
        <dbReference type="ARBA" id="ARBA00022679"/>
    </source>
</evidence>
<proteinExistence type="inferred from homology"/>
<keyword evidence="5 8" id="KW-0418">Kinase</keyword>
<dbReference type="HAMAP" id="MF_04029">
    <property type="entry name" value="HSV_KITH"/>
    <property type="match status" value="1"/>
</dbReference>
<keyword evidence="9" id="KW-1185">Reference proteome</keyword>
<reference evidence="8 9" key="1">
    <citation type="submission" date="2018-03" db="EMBL/GenBank/DDBJ databases">
        <title>Cervid herpesvirus genomes.</title>
        <authorList>
            <person name="Das Neves C.G."/>
            <person name="Davison A.J."/>
        </authorList>
    </citation>
    <scope>NUCLEOTIDE SEQUENCE [LARGE SCALE GENOMIC DNA]</scope>
    <source>
        <strain evidence="8 9">Norway</strain>
    </source>
</reference>
<dbReference type="GO" id="GO:0004797">
    <property type="term" value="F:thymidine kinase activity"/>
    <property type="evidence" value="ECO:0007669"/>
    <property type="project" value="InterPro"/>
</dbReference>
<dbReference type="GO" id="GO:0005524">
    <property type="term" value="F:ATP binding"/>
    <property type="evidence" value="ECO:0007669"/>
    <property type="project" value="UniProtKB-KW"/>
</dbReference>
<dbReference type="GO" id="GO:0071897">
    <property type="term" value="P:DNA biosynthetic process"/>
    <property type="evidence" value="ECO:0007669"/>
    <property type="project" value="UniProtKB-KW"/>
</dbReference>
<accession>A0A455JQ58</accession>
<evidence type="ECO:0000256" key="6">
    <source>
        <dbReference type="ARBA" id="ARBA00022840"/>
    </source>
</evidence>
<name>A0A455JQ58_9ALPH</name>